<keyword evidence="6 11" id="KW-0999">Mitochondrion inner membrane</keyword>
<keyword evidence="4 11" id="KW-0138">CF(0)</keyword>
<dbReference type="Proteomes" id="UP000054383">
    <property type="component" value="Unassembled WGS sequence"/>
</dbReference>
<dbReference type="AlphaFoldDB" id="A0A0U1MAR3"/>
<evidence type="ECO:0000256" key="2">
    <source>
        <dbReference type="ARBA" id="ARBA00007333"/>
    </source>
</evidence>
<comment type="subcellular location">
    <subcellularLocation>
        <location evidence="1 11">Mitochondrion inner membrane</location>
    </subcellularLocation>
</comment>
<keyword evidence="10 11" id="KW-0066">ATP synthesis</keyword>
<dbReference type="OMA" id="FYGLYHQ"/>
<dbReference type="InterPro" id="IPR008386">
    <property type="entry name" value="ATP_synth_F0_esu_mt"/>
</dbReference>
<evidence type="ECO:0000256" key="4">
    <source>
        <dbReference type="ARBA" id="ARBA00022547"/>
    </source>
</evidence>
<evidence type="ECO:0000256" key="5">
    <source>
        <dbReference type="ARBA" id="ARBA00022781"/>
    </source>
</evidence>
<organism evidence="13 14">
    <name type="scientific">Talaromyces islandicus</name>
    <name type="common">Penicillium islandicum</name>
    <dbReference type="NCBI Taxonomy" id="28573"/>
    <lineage>
        <taxon>Eukaryota</taxon>
        <taxon>Fungi</taxon>
        <taxon>Dikarya</taxon>
        <taxon>Ascomycota</taxon>
        <taxon>Pezizomycotina</taxon>
        <taxon>Eurotiomycetes</taxon>
        <taxon>Eurotiomycetidae</taxon>
        <taxon>Eurotiales</taxon>
        <taxon>Trichocomaceae</taxon>
        <taxon>Talaromyces</taxon>
        <taxon>Talaromyces sect. Islandici</taxon>
    </lineage>
</organism>
<dbReference type="GO" id="GO:0015078">
    <property type="term" value="F:proton transmembrane transporter activity"/>
    <property type="evidence" value="ECO:0007669"/>
    <property type="project" value="InterPro"/>
</dbReference>
<protein>
    <recommendedName>
        <fullName evidence="11">ATP synthase F(0) complex subunit e, mitochondrial</fullName>
    </recommendedName>
</protein>
<dbReference type="STRING" id="28573.A0A0U1MAR3"/>
<dbReference type="Pfam" id="PF05680">
    <property type="entry name" value="ATP-synt_E"/>
    <property type="match status" value="1"/>
</dbReference>
<evidence type="ECO:0000313" key="14">
    <source>
        <dbReference type="Proteomes" id="UP000054383"/>
    </source>
</evidence>
<keyword evidence="14" id="KW-1185">Reference proteome</keyword>
<sequence>MASQGVNVLRYSALLGGLFYGAWHQATLNTQAKDAEKDREYKHKESLIQQAKAEWLRKNPPPPKPTGLVTDPEDPRFDLEAFLVAKAAEK</sequence>
<dbReference type="OrthoDB" id="2125027at2759"/>
<evidence type="ECO:0000256" key="1">
    <source>
        <dbReference type="ARBA" id="ARBA00004273"/>
    </source>
</evidence>
<dbReference type="EMBL" id="CVMT01000011">
    <property type="protein sequence ID" value="CRG92161.1"/>
    <property type="molecule type" value="Genomic_DNA"/>
</dbReference>
<evidence type="ECO:0000256" key="10">
    <source>
        <dbReference type="ARBA" id="ARBA00023310"/>
    </source>
</evidence>
<keyword evidence="3 11" id="KW-0813">Transport</keyword>
<accession>A0A0U1MAR3</accession>
<comment type="subunit">
    <text evidence="11">F-type ATPases have 2 components, CF(1) - the catalytic core - and CF(0) - the membrane proton channel. CF(1) and CF(0) have multiple subunits.</text>
</comment>
<keyword evidence="8 11" id="KW-0496">Mitochondrion</keyword>
<evidence type="ECO:0000256" key="6">
    <source>
        <dbReference type="ARBA" id="ARBA00022792"/>
    </source>
</evidence>
<dbReference type="GO" id="GO:0005743">
    <property type="term" value="C:mitochondrial inner membrane"/>
    <property type="evidence" value="ECO:0007669"/>
    <property type="project" value="UniProtKB-SubCell"/>
</dbReference>
<comment type="similarity">
    <text evidence="2 11">Belongs to the ATPase e subunit family.</text>
</comment>
<dbReference type="GO" id="GO:0015986">
    <property type="term" value="P:proton motive force-driven ATP synthesis"/>
    <property type="evidence" value="ECO:0007669"/>
    <property type="project" value="InterPro"/>
</dbReference>
<comment type="function">
    <text evidence="11">Subunit e, of the mitochondrial membrane ATP synthase complex (F(1)F(0) ATP synthase or Complex V) that produces ATP from ADP in the presence of a proton gradient across the membrane which is generated by electron transport complexes of the respiratory chain. ATP synthase complex consist of a soluble F(1) head domain - the catalytic core - and a membrane F(1) domain - the membrane proton channel. These two domains are linked by a central stalk rotating inside the F(1) region and a stationary peripheral stalk. During catalysis, ATP synthesis in the catalytic domain of F(1) is coupled via a rotary mechanism of the central stalk subunits to proton translocation. In vivo, can only synthesize ATP although its ATP hydrolase activity can be activated artificially in vitro. Part of the complex F(0) domain.</text>
</comment>
<keyword evidence="7 11" id="KW-0406">Ion transport</keyword>
<evidence type="ECO:0000256" key="9">
    <source>
        <dbReference type="ARBA" id="ARBA00023136"/>
    </source>
</evidence>
<gene>
    <name evidence="13" type="ORF">PISL3812_09217</name>
</gene>
<evidence type="ECO:0000256" key="12">
    <source>
        <dbReference type="SAM" id="MobiDB-lite"/>
    </source>
</evidence>
<name>A0A0U1MAR3_TALIS</name>
<reference evidence="13 14" key="1">
    <citation type="submission" date="2015-04" db="EMBL/GenBank/DDBJ databases">
        <authorList>
            <person name="Syromyatnikov M.Y."/>
            <person name="Popov V.N."/>
        </authorList>
    </citation>
    <scope>NUCLEOTIDE SEQUENCE [LARGE SCALE GENOMIC DNA]</scope>
    <source>
        <strain evidence="13">WF-38-12</strain>
    </source>
</reference>
<evidence type="ECO:0000313" key="13">
    <source>
        <dbReference type="EMBL" id="CRG92161.1"/>
    </source>
</evidence>
<proteinExistence type="inferred from homology"/>
<evidence type="ECO:0000256" key="8">
    <source>
        <dbReference type="ARBA" id="ARBA00023128"/>
    </source>
</evidence>
<evidence type="ECO:0000256" key="11">
    <source>
        <dbReference type="RuleBase" id="RU367005"/>
    </source>
</evidence>
<evidence type="ECO:0000256" key="3">
    <source>
        <dbReference type="ARBA" id="ARBA00022448"/>
    </source>
</evidence>
<evidence type="ECO:0000256" key="7">
    <source>
        <dbReference type="ARBA" id="ARBA00023065"/>
    </source>
</evidence>
<feature type="region of interest" description="Disordered" evidence="12">
    <location>
        <begin position="52"/>
        <end position="74"/>
    </location>
</feature>
<keyword evidence="5 11" id="KW-0375">Hydrogen ion transport</keyword>
<dbReference type="GO" id="GO:0045259">
    <property type="term" value="C:proton-transporting ATP synthase complex"/>
    <property type="evidence" value="ECO:0007669"/>
    <property type="project" value="UniProtKB-UniRule"/>
</dbReference>
<keyword evidence="9" id="KW-0472">Membrane</keyword>